<feature type="region of interest" description="Disordered" evidence="6">
    <location>
        <begin position="1"/>
        <end position="29"/>
    </location>
</feature>
<dbReference type="PANTHER" id="PTHR32196:SF72">
    <property type="entry name" value="RIBOSE IMPORT PERMEASE PROTEIN RBSC"/>
    <property type="match status" value="1"/>
</dbReference>
<keyword evidence="2" id="KW-1003">Cell membrane</keyword>
<comment type="caution">
    <text evidence="8">The sequence shown here is derived from an EMBL/GenBank/DDBJ whole genome shotgun (WGS) entry which is preliminary data.</text>
</comment>
<dbReference type="GO" id="GO:0022857">
    <property type="term" value="F:transmembrane transporter activity"/>
    <property type="evidence" value="ECO:0007669"/>
    <property type="project" value="InterPro"/>
</dbReference>
<evidence type="ECO:0000256" key="3">
    <source>
        <dbReference type="ARBA" id="ARBA00022692"/>
    </source>
</evidence>
<evidence type="ECO:0000256" key="5">
    <source>
        <dbReference type="ARBA" id="ARBA00023136"/>
    </source>
</evidence>
<evidence type="ECO:0000256" key="7">
    <source>
        <dbReference type="SAM" id="Phobius"/>
    </source>
</evidence>
<dbReference type="AlphaFoldDB" id="A0AAJ1X1Z3"/>
<feature type="compositionally biased region" description="Low complexity" evidence="6">
    <location>
        <begin position="1"/>
        <end position="21"/>
    </location>
</feature>
<keyword evidence="4 7" id="KW-1133">Transmembrane helix</keyword>
<evidence type="ECO:0000313" key="9">
    <source>
        <dbReference type="Proteomes" id="UP001239215"/>
    </source>
</evidence>
<evidence type="ECO:0000256" key="2">
    <source>
        <dbReference type="ARBA" id="ARBA00022475"/>
    </source>
</evidence>
<keyword evidence="5 7" id="KW-0472">Membrane</keyword>
<feature type="transmembrane region" description="Helical" evidence="7">
    <location>
        <begin position="202"/>
        <end position="224"/>
    </location>
</feature>
<dbReference type="Pfam" id="PF02653">
    <property type="entry name" value="BPD_transp_2"/>
    <property type="match status" value="1"/>
</dbReference>
<feature type="transmembrane region" description="Helical" evidence="7">
    <location>
        <begin position="130"/>
        <end position="150"/>
    </location>
</feature>
<protein>
    <submittedName>
        <fullName evidence="8">Ribose transport system permease protein</fullName>
    </submittedName>
</protein>
<dbReference type="EMBL" id="JAUTAN010000001">
    <property type="protein sequence ID" value="MDQ1106058.1"/>
    <property type="molecule type" value="Genomic_DNA"/>
</dbReference>
<evidence type="ECO:0000256" key="4">
    <source>
        <dbReference type="ARBA" id="ARBA00022989"/>
    </source>
</evidence>
<organism evidence="8 9">
    <name type="scientific">Nocardioides zeae</name>
    <dbReference type="NCBI Taxonomy" id="1457234"/>
    <lineage>
        <taxon>Bacteria</taxon>
        <taxon>Bacillati</taxon>
        <taxon>Actinomycetota</taxon>
        <taxon>Actinomycetes</taxon>
        <taxon>Propionibacteriales</taxon>
        <taxon>Nocardioidaceae</taxon>
        <taxon>Nocardioides</taxon>
    </lineage>
</organism>
<dbReference type="GO" id="GO:0005886">
    <property type="term" value="C:plasma membrane"/>
    <property type="evidence" value="ECO:0007669"/>
    <property type="project" value="UniProtKB-SubCell"/>
</dbReference>
<evidence type="ECO:0000256" key="1">
    <source>
        <dbReference type="ARBA" id="ARBA00004651"/>
    </source>
</evidence>
<feature type="transmembrane region" description="Helical" evidence="7">
    <location>
        <begin position="289"/>
        <end position="322"/>
    </location>
</feature>
<dbReference type="CDD" id="cd06579">
    <property type="entry name" value="TM_PBP1_transp_AraH_like"/>
    <property type="match status" value="1"/>
</dbReference>
<feature type="transmembrane region" description="Helical" evidence="7">
    <location>
        <begin position="162"/>
        <end position="181"/>
    </location>
</feature>
<comment type="subcellular location">
    <subcellularLocation>
        <location evidence="1">Cell membrane</location>
        <topology evidence="1">Multi-pass membrane protein</topology>
    </subcellularLocation>
</comment>
<evidence type="ECO:0000313" key="8">
    <source>
        <dbReference type="EMBL" id="MDQ1106058.1"/>
    </source>
</evidence>
<keyword evidence="3 7" id="KW-0812">Transmembrane</keyword>
<gene>
    <name evidence="8" type="ORF">QE405_003342</name>
</gene>
<accession>A0AAJ1X1Z3</accession>
<sequence length="361" mass="37337">MTTPTPTTTPTTTSTPSTTPPETGAPTRGGRLGGIVRSLLGQNSIWILLAFILIAVVFSVLDPRAFPTQFNWTNIAINASILLILATGQTFVIATSGIDLSVGSVLVFSSVVATKTMVELGERAGDPSSLGAILVGLAAGLLAGLAWGVLNGALVAVAKVPPLIVTLGSMGMAMGFAQIITGGNDVRGVPIDLITTVGSGRLFDTIPYLVLIALAVALLAGYVLNRTRFGRFTLAIGSDEEASRRNGLPVRRHIIKVYGLAGLLAGLAGFLSVARFGATTINGHATANLDTIAAVVLGGTSLFGGLASVFGTTVGVFIPTVLKNGFTIIGVQPFWQNVAVGAVLIAAVYYDQQRRRSRSHR</sequence>
<feature type="transmembrane region" description="Helical" evidence="7">
    <location>
        <begin position="45"/>
        <end position="63"/>
    </location>
</feature>
<dbReference type="InterPro" id="IPR001851">
    <property type="entry name" value="ABC_transp_permease"/>
</dbReference>
<evidence type="ECO:0000256" key="6">
    <source>
        <dbReference type="SAM" id="MobiDB-lite"/>
    </source>
</evidence>
<reference evidence="8" key="1">
    <citation type="submission" date="2023-07" db="EMBL/GenBank/DDBJ databases">
        <title>Functional and genomic diversity of the sorghum phyllosphere microbiome.</title>
        <authorList>
            <person name="Shade A."/>
        </authorList>
    </citation>
    <scope>NUCLEOTIDE SEQUENCE</scope>
    <source>
        <strain evidence="8">SORGH_AS_1067</strain>
    </source>
</reference>
<dbReference type="PANTHER" id="PTHR32196">
    <property type="entry name" value="ABC TRANSPORTER PERMEASE PROTEIN YPHD-RELATED-RELATED"/>
    <property type="match status" value="1"/>
</dbReference>
<proteinExistence type="predicted"/>
<dbReference type="RefSeq" id="WP_307202863.1">
    <property type="nucleotide sequence ID" value="NZ_JAUTAN010000001.1"/>
</dbReference>
<name>A0AAJ1X1Z3_9ACTN</name>
<dbReference type="Proteomes" id="UP001239215">
    <property type="component" value="Unassembled WGS sequence"/>
</dbReference>
<feature type="transmembrane region" description="Helical" evidence="7">
    <location>
        <begin position="75"/>
        <end position="94"/>
    </location>
</feature>
<feature type="transmembrane region" description="Helical" evidence="7">
    <location>
        <begin position="257"/>
        <end position="277"/>
    </location>
</feature>